<dbReference type="GO" id="GO:0004674">
    <property type="term" value="F:protein serine/threonine kinase activity"/>
    <property type="evidence" value="ECO:0007669"/>
    <property type="project" value="TreeGrafter"/>
</dbReference>
<keyword evidence="2" id="KW-0808">Transferase</keyword>
<keyword evidence="3" id="KW-0418">Kinase</keyword>
<protein>
    <recommendedName>
        <fullName evidence="8">Toxin HipA</fullName>
    </recommendedName>
</protein>
<dbReference type="AlphaFoldDB" id="A0A165LYW2"/>
<comment type="similarity">
    <text evidence="1">Belongs to the HipA Ser/Thr kinase family.</text>
</comment>
<evidence type="ECO:0000259" key="4">
    <source>
        <dbReference type="Pfam" id="PF07804"/>
    </source>
</evidence>
<feature type="domain" description="HipA N-terminal subdomain 1" evidence="5">
    <location>
        <begin position="12"/>
        <end position="109"/>
    </location>
</feature>
<sequence>MGRPSSTKMLRLLMNGEDVGNWTVRPNGMHEFGYTASWLTLPHARPISLSMPLRTEPYRGEAVYAYFDNLLPNNDQIRRRIQNRFAAGGIDPFSLLQETGRDCVGAIQLLAPNDTGEDIRTIRATALDPAGIASLCNNTTRDAAFGKREQAGDEFRISLSGAKEKTALLFHEGRWMIPHGTTPSTHILKLPLGTIGQNHINMDLSIENEWLSLKILEAYGLPVAKATIETFSDVKSLVVERFDRKPSREGDWIMRLPQEDLCQATGTPPWQKYESDGGPGIEAIMQLLLGSARAEDDRKLFFQTQVAFFLLAAIDGHAKNFSIFLGPTGTFHLTPLYDTLSAFPVIGNGRNQLPPGEITMAMALWGKSRVYRWAGMTRRHFITTARSCGLTGRTAETIIDDMLQRTPQVLMDTARQLPSGFPESVAGAIFDGVEQSLERIG</sequence>
<evidence type="ECO:0000256" key="2">
    <source>
        <dbReference type="ARBA" id="ARBA00022679"/>
    </source>
</evidence>
<dbReference type="Proteomes" id="UP000076481">
    <property type="component" value="Unassembled WGS sequence"/>
</dbReference>
<evidence type="ECO:0000256" key="1">
    <source>
        <dbReference type="ARBA" id="ARBA00010164"/>
    </source>
</evidence>
<dbReference type="InterPro" id="IPR052028">
    <property type="entry name" value="HipA_Ser/Thr_kinase"/>
</dbReference>
<dbReference type="NCBIfam" id="TIGR03071">
    <property type="entry name" value="couple_hipA"/>
    <property type="match status" value="1"/>
</dbReference>
<dbReference type="GO" id="GO:0005829">
    <property type="term" value="C:cytosol"/>
    <property type="evidence" value="ECO:0007669"/>
    <property type="project" value="TreeGrafter"/>
</dbReference>
<evidence type="ECO:0000313" key="6">
    <source>
        <dbReference type="EMBL" id="KZK74598.1"/>
    </source>
</evidence>
<feature type="domain" description="HipA-like C-terminal" evidence="4">
    <location>
        <begin position="157"/>
        <end position="408"/>
    </location>
</feature>
<dbReference type="Pfam" id="PF13657">
    <property type="entry name" value="Couple_hipA"/>
    <property type="match status" value="1"/>
</dbReference>
<evidence type="ECO:0008006" key="8">
    <source>
        <dbReference type="Google" id="ProtNLM"/>
    </source>
</evidence>
<evidence type="ECO:0000313" key="7">
    <source>
        <dbReference type="Proteomes" id="UP000076481"/>
    </source>
</evidence>
<reference evidence="6 7" key="1">
    <citation type="submission" date="2016-03" db="EMBL/GenBank/DDBJ databases">
        <title>Speciation and ecological success in dimly lit waters: horizontal gene transfer in a green sulfur bacteria bloom unveiled by metagenomic assembly.</title>
        <authorList>
            <person name="Llorens-Mares T."/>
            <person name="Liu Z."/>
            <person name="Allen L.Z."/>
            <person name="Rusch D.B."/>
            <person name="Craig M.T."/>
            <person name="Dupont C.L."/>
            <person name="Bryant D.A."/>
            <person name="Casamayor E.O."/>
        </authorList>
    </citation>
    <scope>NUCLEOTIDE SEQUENCE [LARGE SCALE GENOMIC DNA]</scope>
    <source>
        <strain evidence="6">CIII</strain>
    </source>
</reference>
<dbReference type="PANTHER" id="PTHR37419:SF1">
    <property type="entry name" value="SERINE_THREONINE-PROTEIN KINASE TOXIN HIPA"/>
    <property type="match status" value="1"/>
</dbReference>
<dbReference type="Pfam" id="PF07804">
    <property type="entry name" value="HipA_C"/>
    <property type="match status" value="1"/>
</dbReference>
<dbReference type="InterPro" id="IPR012893">
    <property type="entry name" value="HipA-like_C"/>
</dbReference>
<accession>A0A165LYW2</accession>
<organism evidence="6 7">
    <name type="scientific">Pelodictyon luteolum</name>
    <dbReference type="NCBI Taxonomy" id="1100"/>
    <lineage>
        <taxon>Bacteria</taxon>
        <taxon>Pseudomonadati</taxon>
        <taxon>Chlorobiota</taxon>
        <taxon>Chlorobiia</taxon>
        <taxon>Chlorobiales</taxon>
        <taxon>Chlorobiaceae</taxon>
        <taxon>Chlorobium/Pelodictyon group</taxon>
        <taxon>Pelodictyon</taxon>
    </lineage>
</organism>
<dbReference type="PANTHER" id="PTHR37419">
    <property type="entry name" value="SERINE/THREONINE-PROTEIN KINASE TOXIN HIPA"/>
    <property type="match status" value="1"/>
</dbReference>
<evidence type="ECO:0000259" key="5">
    <source>
        <dbReference type="Pfam" id="PF13657"/>
    </source>
</evidence>
<gene>
    <name evidence="6" type="ORF">A3K90_09065</name>
</gene>
<dbReference type="EMBL" id="LVWG01000021">
    <property type="protein sequence ID" value="KZK74598.1"/>
    <property type="molecule type" value="Genomic_DNA"/>
</dbReference>
<name>A0A165LYW2_PELLU</name>
<dbReference type="CDD" id="cd17808">
    <property type="entry name" value="HipA_Ec_like"/>
    <property type="match status" value="1"/>
</dbReference>
<dbReference type="InterPro" id="IPR017508">
    <property type="entry name" value="HipA_N1"/>
</dbReference>
<proteinExistence type="inferred from homology"/>
<comment type="caution">
    <text evidence="6">The sequence shown here is derived from an EMBL/GenBank/DDBJ whole genome shotgun (WGS) entry which is preliminary data.</text>
</comment>
<dbReference type="RefSeq" id="WP_303681163.1">
    <property type="nucleotide sequence ID" value="NZ_LVWG01000021.1"/>
</dbReference>
<evidence type="ECO:0000256" key="3">
    <source>
        <dbReference type="ARBA" id="ARBA00022777"/>
    </source>
</evidence>